<dbReference type="AlphaFoldDB" id="A0A3N4PL22"/>
<dbReference type="SUPFAM" id="SSF52402">
    <property type="entry name" value="Adenine nucleotide alpha hydrolases-like"/>
    <property type="match status" value="2"/>
</dbReference>
<dbReference type="RefSeq" id="WP_123847905.1">
    <property type="nucleotide sequence ID" value="NZ_RPDH01000002.1"/>
</dbReference>
<gene>
    <name evidence="1" type="ORF">EGT74_17970</name>
</gene>
<dbReference type="EMBL" id="RPDH01000002">
    <property type="protein sequence ID" value="RPE08906.1"/>
    <property type="molecule type" value="Genomic_DNA"/>
</dbReference>
<protein>
    <submittedName>
        <fullName evidence="1">Universal stress protein</fullName>
    </submittedName>
</protein>
<evidence type="ECO:0000313" key="2">
    <source>
        <dbReference type="Proteomes" id="UP000278351"/>
    </source>
</evidence>
<organism evidence="1 2">
    <name type="scientific">Chitinophaga lutea</name>
    <dbReference type="NCBI Taxonomy" id="2488634"/>
    <lineage>
        <taxon>Bacteria</taxon>
        <taxon>Pseudomonadati</taxon>
        <taxon>Bacteroidota</taxon>
        <taxon>Chitinophagia</taxon>
        <taxon>Chitinophagales</taxon>
        <taxon>Chitinophagaceae</taxon>
        <taxon>Chitinophaga</taxon>
    </lineage>
</organism>
<comment type="caution">
    <text evidence="1">The sequence shown here is derived from an EMBL/GenBank/DDBJ whole genome shotgun (WGS) entry which is preliminary data.</text>
</comment>
<dbReference type="OrthoDB" id="662548at2"/>
<keyword evidence="2" id="KW-1185">Reference proteome</keyword>
<evidence type="ECO:0000313" key="1">
    <source>
        <dbReference type="EMBL" id="RPE08906.1"/>
    </source>
</evidence>
<accession>A0A3N4PL22</accession>
<dbReference type="Proteomes" id="UP000278351">
    <property type="component" value="Unassembled WGS sequence"/>
</dbReference>
<name>A0A3N4PL22_9BACT</name>
<dbReference type="Gene3D" id="3.40.50.12370">
    <property type="match status" value="1"/>
</dbReference>
<sequence length="278" mass="31504">MKKIIAAVDAFSFTEDELRSYKYLANTARGELTVLFLENLFEERFSAASGRSSVEDATYDAMFAQVLETRQLTADKNKKRLIEFYRDNGDDVNVHVPRNASATECIAESRLADLLLVRNTTTLGWLHDTNPPKFVKDLLAEAECPVMVVPEVVQHIREIIFTYNGTLSSSYAIRQFSQVFDDLSEVPVEVVYVEEGDDKTLPSGDLLKDYLQHHYDRVTYRNLVGTPSAELQLIAIHHKNAVMTFGAYGRSSLSRFFHRSDADSILRTADIPLFITHL</sequence>
<proteinExistence type="predicted"/>
<reference evidence="1 2" key="1">
    <citation type="submission" date="2018-11" db="EMBL/GenBank/DDBJ databases">
        <title>Chitinophaga lutea sp.nov., isolate from arsenic contaminated soil.</title>
        <authorList>
            <person name="Zong Y."/>
        </authorList>
    </citation>
    <scope>NUCLEOTIDE SEQUENCE [LARGE SCALE GENOMIC DNA]</scope>
    <source>
        <strain evidence="1 2">ZY74</strain>
    </source>
</reference>